<keyword evidence="3" id="KW-1185">Reference proteome</keyword>
<protein>
    <submittedName>
        <fullName evidence="2">Uncharacterized protein</fullName>
    </submittedName>
</protein>
<evidence type="ECO:0000256" key="1">
    <source>
        <dbReference type="SAM" id="MobiDB-lite"/>
    </source>
</evidence>
<proteinExistence type="predicted"/>
<dbReference type="Proteomes" id="UP000606974">
    <property type="component" value="Unassembled WGS sequence"/>
</dbReference>
<dbReference type="AlphaFoldDB" id="A0A8H7DZA3"/>
<feature type="compositionally biased region" description="Low complexity" evidence="1">
    <location>
        <begin position="24"/>
        <end position="39"/>
    </location>
</feature>
<feature type="compositionally biased region" description="Polar residues" evidence="1">
    <location>
        <begin position="293"/>
        <end position="306"/>
    </location>
</feature>
<evidence type="ECO:0000313" key="2">
    <source>
        <dbReference type="EMBL" id="KAF7504819.1"/>
    </source>
</evidence>
<comment type="caution">
    <text evidence="2">The sequence shown here is derived from an EMBL/GenBank/DDBJ whole genome shotgun (WGS) entry which is preliminary data.</text>
</comment>
<evidence type="ECO:0000313" key="3">
    <source>
        <dbReference type="Proteomes" id="UP000606974"/>
    </source>
</evidence>
<accession>A0A8H7DZA3</accession>
<organism evidence="2 3">
    <name type="scientific">Endocarpon pusillum</name>
    <dbReference type="NCBI Taxonomy" id="364733"/>
    <lineage>
        <taxon>Eukaryota</taxon>
        <taxon>Fungi</taxon>
        <taxon>Dikarya</taxon>
        <taxon>Ascomycota</taxon>
        <taxon>Pezizomycotina</taxon>
        <taxon>Eurotiomycetes</taxon>
        <taxon>Chaetothyriomycetidae</taxon>
        <taxon>Verrucariales</taxon>
        <taxon>Verrucariaceae</taxon>
        <taxon>Endocarpon</taxon>
    </lineage>
</organism>
<feature type="compositionally biased region" description="Basic and acidic residues" evidence="1">
    <location>
        <begin position="395"/>
        <end position="411"/>
    </location>
</feature>
<feature type="region of interest" description="Disordered" evidence="1">
    <location>
        <begin position="270"/>
        <end position="459"/>
    </location>
</feature>
<name>A0A8H7DZA3_9EURO</name>
<feature type="compositionally biased region" description="Polar residues" evidence="1">
    <location>
        <begin position="1"/>
        <end position="17"/>
    </location>
</feature>
<dbReference type="EMBL" id="JAACFV010000126">
    <property type="protein sequence ID" value="KAF7504819.1"/>
    <property type="molecule type" value="Genomic_DNA"/>
</dbReference>
<sequence length="459" mass="50039">MSSSGPVQQRSQSSARPRTSAAHPSISPSNTPSSSSGSPARTVNTSPSLLTQQLNMCNTSSAYQPPPPQYFPMIVEVLDHCASPYQRKEIFIQELRRLQRYPIQPGDRDTSTPEWISQLKRAIWDQEMEIARIERAPEQGNRSGARQPPPQYLPMISDIFSAFPDPRQRKEIFLNDLRRLERYPNRQGGKDSTTAQWISQLKQVIQEQEIEMAKMDRIPEEDRQMAVAFAQKMSLSSQAAGMGTVGAGGAAAASSQTASAVRALLGCGGSGDVGREVERPATGRMAKIAPTQAGRTRSTDSASSGDSGRPPAGPSINRIIRRASSGRPPRVPPIERNSRRTLSGELEAARSSSGRISTGRRSLDAQEVGPPTGRDIRRDGAAAASNRNPQPVSESDVRRAMCFRTDQEREAFGPPSQSVSDSRNEAGGGPVDERPFSSAHRQRLNTLGLSARKMKRKSQ</sequence>
<feature type="compositionally biased region" description="Low complexity" evidence="1">
    <location>
        <begin position="350"/>
        <end position="360"/>
    </location>
</feature>
<dbReference type="OrthoDB" id="10373349at2759"/>
<gene>
    <name evidence="2" type="ORF">GJ744_001685</name>
</gene>
<reference evidence="2" key="1">
    <citation type="submission" date="2020-02" db="EMBL/GenBank/DDBJ databases">
        <authorList>
            <person name="Palmer J.M."/>
        </authorList>
    </citation>
    <scope>NUCLEOTIDE SEQUENCE</scope>
    <source>
        <strain evidence="2">EPUS1.4</strain>
        <tissue evidence="2">Thallus</tissue>
    </source>
</reference>
<feature type="region of interest" description="Disordered" evidence="1">
    <location>
        <begin position="1"/>
        <end position="48"/>
    </location>
</feature>